<dbReference type="AlphaFoldDB" id="A0AAV4UYK2"/>
<proteinExistence type="predicted"/>
<feature type="non-terminal residue" evidence="1">
    <location>
        <position position="1"/>
    </location>
</feature>
<dbReference type="Proteomes" id="UP001054945">
    <property type="component" value="Unassembled WGS sequence"/>
</dbReference>
<evidence type="ECO:0000313" key="2">
    <source>
        <dbReference type="Proteomes" id="UP001054945"/>
    </source>
</evidence>
<dbReference type="EMBL" id="BPLR01013686">
    <property type="protein sequence ID" value="GIY62966.1"/>
    <property type="molecule type" value="Genomic_DNA"/>
</dbReference>
<accession>A0AAV4UYK2</accession>
<reference evidence="1 2" key="1">
    <citation type="submission" date="2021-06" db="EMBL/GenBank/DDBJ databases">
        <title>Caerostris extrusa draft genome.</title>
        <authorList>
            <person name="Kono N."/>
            <person name="Arakawa K."/>
        </authorList>
    </citation>
    <scope>NUCLEOTIDE SEQUENCE [LARGE SCALE GENOMIC DNA]</scope>
</reference>
<gene>
    <name evidence="1" type="ORF">CEXT_688191</name>
</gene>
<name>A0AAV4UYK2_CAEEX</name>
<evidence type="ECO:0000313" key="1">
    <source>
        <dbReference type="EMBL" id="GIY62966.1"/>
    </source>
</evidence>
<comment type="caution">
    <text evidence="1">The sequence shown here is derived from an EMBL/GenBank/DDBJ whole genome shotgun (WGS) entry which is preliminary data.</text>
</comment>
<protein>
    <submittedName>
        <fullName evidence="1">Uncharacterized protein</fullName>
    </submittedName>
</protein>
<organism evidence="1 2">
    <name type="scientific">Caerostris extrusa</name>
    <name type="common">Bark spider</name>
    <name type="synonym">Caerostris bankana</name>
    <dbReference type="NCBI Taxonomy" id="172846"/>
    <lineage>
        <taxon>Eukaryota</taxon>
        <taxon>Metazoa</taxon>
        <taxon>Ecdysozoa</taxon>
        <taxon>Arthropoda</taxon>
        <taxon>Chelicerata</taxon>
        <taxon>Arachnida</taxon>
        <taxon>Araneae</taxon>
        <taxon>Araneomorphae</taxon>
        <taxon>Entelegynae</taxon>
        <taxon>Araneoidea</taxon>
        <taxon>Araneidae</taxon>
        <taxon>Caerostris</taxon>
    </lineage>
</organism>
<keyword evidence="2" id="KW-1185">Reference proteome</keyword>
<sequence length="115" mass="12566">VYPQFVPTYERAVGNYCYSDYRGVGRQVNFEATNPGWISLQLEAWLLLQPSVVYGGLGPYGLRSGYNGYGLGYNGYGWEVCWDTVGFLVAMAVGSSQIDVQYLIVAVGLLTDAGC</sequence>